<organism evidence="1 2">
    <name type="scientific">Nonomuraea rosea</name>
    <dbReference type="NCBI Taxonomy" id="638574"/>
    <lineage>
        <taxon>Bacteria</taxon>
        <taxon>Bacillati</taxon>
        <taxon>Actinomycetota</taxon>
        <taxon>Actinomycetes</taxon>
        <taxon>Streptosporangiales</taxon>
        <taxon>Streptosporangiaceae</taxon>
        <taxon>Nonomuraea</taxon>
    </lineage>
</organism>
<dbReference type="EMBL" id="BAABDQ010000096">
    <property type="protein sequence ID" value="GAA3627545.1"/>
    <property type="molecule type" value="Genomic_DNA"/>
</dbReference>
<dbReference type="SUPFAM" id="SSF54427">
    <property type="entry name" value="NTF2-like"/>
    <property type="match status" value="1"/>
</dbReference>
<evidence type="ECO:0008006" key="3">
    <source>
        <dbReference type="Google" id="ProtNLM"/>
    </source>
</evidence>
<accession>A0ABP7A982</accession>
<proteinExistence type="predicted"/>
<gene>
    <name evidence="1" type="ORF">GCM10022419_136030</name>
</gene>
<name>A0ABP7A982_9ACTN</name>
<dbReference type="Proteomes" id="UP001500630">
    <property type="component" value="Unassembled WGS sequence"/>
</dbReference>
<comment type="caution">
    <text evidence="1">The sequence shown here is derived from an EMBL/GenBank/DDBJ whole genome shotgun (WGS) entry which is preliminary data.</text>
</comment>
<evidence type="ECO:0000313" key="2">
    <source>
        <dbReference type="Proteomes" id="UP001500630"/>
    </source>
</evidence>
<keyword evidence="2" id="KW-1185">Reference proteome</keyword>
<evidence type="ECO:0000313" key="1">
    <source>
        <dbReference type="EMBL" id="GAA3627545.1"/>
    </source>
</evidence>
<dbReference type="Gene3D" id="3.10.450.50">
    <property type="match status" value="1"/>
</dbReference>
<sequence length="95" mass="9975">MGIEDGAVAHRDALLESIGAGALRFPKIESFPDEAVVRLVGSAGVVVGRTSMNVTNPDGTDFTAASRYIHVFAHDGQWRLHSAQGTAIRAEAGAE</sequence>
<protein>
    <recommendedName>
        <fullName evidence="3">DUF4440 domain-containing protein</fullName>
    </recommendedName>
</protein>
<reference evidence="2" key="1">
    <citation type="journal article" date="2019" name="Int. J. Syst. Evol. Microbiol.">
        <title>The Global Catalogue of Microorganisms (GCM) 10K type strain sequencing project: providing services to taxonomists for standard genome sequencing and annotation.</title>
        <authorList>
            <consortium name="The Broad Institute Genomics Platform"/>
            <consortium name="The Broad Institute Genome Sequencing Center for Infectious Disease"/>
            <person name="Wu L."/>
            <person name="Ma J."/>
        </authorList>
    </citation>
    <scope>NUCLEOTIDE SEQUENCE [LARGE SCALE GENOMIC DNA]</scope>
    <source>
        <strain evidence="2">JCM 17326</strain>
    </source>
</reference>
<dbReference type="InterPro" id="IPR032710">
    <property type="entry name" value="NTF2-like_dom_sf"/>
</dbReference>